<keyword evidence="9" id="KW-1185">Reference proteome</keyword>
<reference evidence="8" key="1">
    <citation type="submission" date="2020-09" db="EMBL/GenBank/DDBJ databases">
        <title>Leviviricetes taxonomy.</title>
        <authorList>
            <person name="Stockdale S.R."/>
            <person name="Callanan J."/>
            <person name="Adriaenssens E.M."/>
            <person name="Kuhn J.H."/>
            <person name="Rumnieks J."/>
            <person name="Shkoporov A."/>
            <person name="Draper L.A."/>
            <person name="Ross P."/>
            <person name="Hill C."/>
        </authorList>
    </citation>
    <scope>NUCLEOTIDE SEQUENCE</scope>
</reference>
<proteinExistence type="inferred from homology"/>
<evidence type="ECO:0000256" key="1">
    <source>
        <dbReference type="ARBA" id="ARBA00004328"/>
    </source>
</evidence>
<evidence type="ECO:0000256" key="3">
    <source>
        <dbReference type="ARBA" id="ARBA00022804"/>
    </source>
</evidence>
<sequence length="418" mass="47388">MAYTKYTETRFRTVRWARENRWPQGTLLGESKSTQWRGVLSTISGVYLPNWKHVISLGGNATTDMSAVEFKHLAPIVPFRHKHFLDYQDGQKYMCFIDDDGEFVQSPSTTDNLSLIATARNKAKQKLVRKLSASFKGLTFLGELKESIGMIRNPAESLRREVGRFISRHQKGRQAAYRRSNKSGEQYTKTIADSWLEYSFGWAPLVSDIKDAVGAFRAASERPCRETFRVESKVDGSVTGGMNTSGYSTLNWQTIWSTKHSSSCRIAGAINNSCSLSTNFAAEYGIFPAEIVPAAWELVPWSFLIDYFVNIGDVLDAWATFRRINLAWACQTERKLAETRTVRKHYMGSSDPKILKVIYTYPGKSHVLHKTVTRTKLVTLTPPSFEFRTKLSDSKFLNIAALLEGKRSDIAWKRTRGL</sequence>
<keyword evidence="3" id="KW-1161">Viral attachment to host cell</keyword>
<evidence type="ECO:0000256" key="2">
    <source>
        <dbReference type="ARBA" id="ARBA00022581"/>
    </source>
</evidence>
<name>A0A8S5KXY0_9VIRU</name>
<evidence type="ECO:0000313" key="8">
    <source>
        <dbReference type="EMBL" id="DAD49901.1"/>
    </source>
</evidence>
<evidence type="ECO:0000256" key="5">
    <source>
        <dbReference type="ARBA" id="ARBA00023104"/>
    </source>
</evidence>
<dbReference type="InterPro" id="IPR005563">
    <property type="entry name" value="A_protein"/>
</dbReference>
<dbReference type="GO" id="GO:0039666">
    <property type="term" value="P:virion attachment to host cell pilus"/>
    <property type="evidence" value="ECO:0007669"/>
    <property type="project" value="UniProtKB-KW"/>
</dbReference>
<organism evidence="8 9">
    <name type="scientific">ssRNA phage ESE020</name>
    <dbReference type="NCBI Taxonomy" id="2786003"/>
    <lineage>
        <taxon>Viruses</taxon>
        <taxon>Riboviria</taxon>
        <taxon>Orthornavirae</taxon>
        <taxon>Lenarviricota</taxon>
        <taxon>Leviviricetes</taxon>
        <taxon>Norzivirales</taxon>
        <taxon>Atkinsviridae</taxon>
        <taxon>Bilifuvirus</taxon>
        <taxon>Bilifuvirus defluviicola</taxon>
    </lineage>
</organism>
<gene>
    <name evidence="8" type="primary">ESE020_1</name>
</gene>
<dbReference type="GO" id="GO:0044423">
    <property type="term" value="C:virion component"/>
    <property type="evidence" value="ECO:0007669"/>
    <property type="project" value="UniProtKB-KW"/>
</dbReference>
<keyword evidence="2" id="KW-0945">Host-virus interaction</keyword>
<evidence type="ECO:0000313" key="9">
    <source>
        <dbReference type="Proteomes" id="UP000678081"/>
    </source>
</evidence>
<protein>
    <submittedName>
        <fullName evidence="8">Maturation protein</fullName>
    </submittedName>
</protein>
<keyword evidence="6" id="KW-1160">Virus entry into host cell</keyword>
<dbReference type="RefSeq" id="YP_010768702.1">
    <property type="nucleotide sequence ID" value="NC_073768.1"/>
</dbReference>
<evidence type="ECO:0000256" key="7">
    <source>
        <dbReference type="ARBA" id="ARBA00035110"/>
    </source>
</evidence>
<dbReference type="EMBL" id="BK013375">
    <property type="protein sequence ID" value="DAD49901.1"/>
    <property type="molecule type" value="Genomic_RNA"/>
</dbReference>
<accession>A0A8S5KXY0</accession>
<dbReference type="Proteomes" id="UP000678081">
    <property type="component" value="Segment"/>
</dbReference>
<comment type="subcellular location">
    <subcellularLocation>
        <location evidence="1">Virion</location>
    </subcellularLocation>
</comment>
<comment type="similarity">
    <text evidence="7">Belongs to the Leviviricetes maturation protein family.</text>
</comment>
<dbReference type="Pfam" id="PF03863">
    <property type="entry name" value="Phage_mat-A"/>
    <property type="match status" value="1"/>
</dbReference>
<dbReference type="KEGG" id="vg:80396874"/>
<keyword evidence="4" id="KW-0946">Virion</keyword>
<dbReference type="GeneID" id="80396874"/>
<evidence type="ECO:0000256" key="6">
    <source>
        <dbReference type="ARBA" id="ARBA00023296"/>
    </source>
</evidence>
<evidence type="ECO:0000256" key="4">
    <source>
        <dbReference type="ARBA" id="ARBA00022844"/>
    </source>
</evidence>
<keyword evidence="5" id="KW-1175">Viral attachment to host cell pilus</keyword>